<dbReference type="Pfam" id="PF01715">
    <property type="entry name" value="IPPT"/>
    <property type="match status" value="1"/>
</dbReference>
<accession>A0ABV5LV92</accession>
<evidence type="ECO:0000313" key="14">
    <source>
        <dbReference type="EMBL" id="MFB9378013.1"/>
    </source>
</evidence>
<organism evidence="14 15">
    <name type="scientific">Kineococcus gynurae</name>
    <dbReference type="NCBI Taxonomy" id="452979"/>
    <lineage>
        <taxon>Bacteria</taxon>
        <taxon>Bacillati</taxon>
        <taxon>Actinomycetota</taxon>
        <taxon>Actinomycetes</taxon>
        <taxon>Kineosporiales</taxon>
        <taxon>Kineosporiaceae</taxon>
        <taxon>Kineococcus</taxon>
    </lineage>
</organism>
<dbReference type="Gene3D" id="3.40.50.300">
    <property type="entry name" value="P-loop containing nucleotide triphosphate hydrolases"/>
    <property type="match status" value="1"/>
</dbReference>
<dbReference type="GO" id="GO:0052381">
    <property type="term" value="F:tRNA dimethylallyltransferase activity"/>
    <property type="evidence" value="ECO:0007669"/>
    <property type="project" value="UniProtKB-EC"/>
</dbReference>
<dbReference type="PANTHER" id="PTHR11088:SF60">
    <property type="entry name" value="TRNA DIMETHYLALLYLTRANSFERASE"/>
    <property type="match status" value="1"/>
</dbReference>
<evidence type="ECO:0000256" key="5">
    <source>
        <dbReference type="ARBA" id="ARBA00022694"/>
    </source>
</evidence>
<name>A0ABV5LV92_9ACTN</name>
<comment type="caution">
    <text evidence="10">Lacks conserved residue(s) required for the propagation of feature annotation.</text>
</comment>
<keyword evidence="15" id="KW-1185">Reference proteome</keyword>
<dbReference type="NCBIfam" id="TIGR00174">
    <property type="entry name" value="miaA"/>
    <property type="match status" value="1"/>
</dbReference>
<keyword evidence="4 10" id="KW-0808">Transferase</keyword>
<dbReference type="EC" id="2.5.1.75" evidence="10"/>
<evidence type="ECO:0000256" key="3">
    <source>
        <dbReference type="ARBA" id="ARBA00005842"/>
    </source>
</evidence>
<evidence type="ECO:0000256" key="12">
    <source>
        <dbReference type="RuleBase" id="RU003784"/>
    </source>
</evidence>
<reference evidence="14 15" key="1">
    <citation type="submission" date="2024-09" db="EMBL/GenBank/DDBJ databases">
        <authorList>
            <person name="Sun Q."/>
            <person name="Mori K."/>
        </authorList>
    </citation>
    <scope>NUCLEOTIDE SEQUENCE [LARGE SCALE GENOMIC DNA]</scope>
    <source>
        <strain evidence="14 15">TISTR 1856</strain>
    </source>
</reference>
<dbReference type="PANTHER" id="PTHR11088">
    <property type="entry name" value="TRNA DIMETHYLALLYLTRANSFERASE"/>
    <property type="match status" value="1"/>
</dbReference>
<evidence type="ECO:0000256" key="10">
    <source>
        <dbReference type="HAMAP-Rule" id="MF_00185"/>
    </source>
</evidence>
<feature type="site" description="Interaction with substrate tRNA" evidence="10">
    <location>
        <position position="119"/>
    </location>
</feature>
<keyword evidence="7 10" id="KW-0067">ATP-binding</keyword>
<evidence type="ECO:0000256" key="1">
    <source>
        <dbReference type="ARBA" id="ARBA00001946"/>
    </source>
</evidence>
<feature type="binding site" evidence="10">
    <location>
        <begin position="9"/>
        <end position="14"/>
    </location>
    <ligand>
        <name>substrate</name>
    </ligand>
</feature>
<keyword evidence="6 10" id="KW-0547">Nucleotide-binding</keyword>
<dbReference type="InterPro" id="IPR027417">
    <property type="entry name" value="P-loop_NTPase"/>
</dbReference>
<evidence type="ECO:0000256" key="2">
    <source>
        <dbReference type="ARBA" id="ARBA00003213"/>
    </source>
</evidence>
<evidence type="ECO:0000313" key="15">
    <source>
        <dbReference type="Proteomes" id="UP001589748"/>
    </source>
</evidence>
<evidence type="ECO:0000256" key="4">
    <source>
        <dbReference type="ARBA" id="ARBA00022679"/>
    </source>
</evidence>
<dbReference type="EMBL" id="JBHMDM010000007">
    <property type="protein sequence ID" value="MFB9378013.1"/>
    <property type="molecule type" value="Genomic_DNA"/>
</dbReference>
<keyword evidence="8 10" id="KW-0460">Magnesium</keyword>
<dbReference type="Proteomes" id="UP001589748">
    <property type="component" value="Unassembled WGS sequence"/>
</dbReference>
<evidence type="ECO:0000256" key="9">
    <source>
        <dbReference type="ARBA" id="ARBA00049563"/>
    </source>
</evidence>
<sequence length="312" mass="33513">MVVAVVGPTASGKSDVGIALAQALDGEVVNADAMQLYRGMDVGTAKLAPGERGGIVHHLLDELDVTETADVATYQRRARETVADVAARGRVPLLVGGSGLYVRAALEDMRFPGTDVEVRARWERRLAEIGAPALHAELVERDPEAAAKILPSNGRRIVRALEVGELTGQPFAASLPAPTPALPHVTIGLAVPREQLDARIDGRVRRMWDAGLVAEVEELLTRGLRDGRTASRALGYAQVIEALDGRTTEAEAAELTARLTRRFARKQESWFRRDPGVLWLDAPDGRDAPSLAAEALDRLPSSLRARAVGSRP</sequence>
<proteinExistence type="inferred from homology"/>
<dbReference type="Gene3D" id="1.10.20.140">
    <property type="match status" value="1"/>
</dbReference>
<comment type="catalytic activity">
    <reaction evidence="9 10 11">
        <text>adenosine(37) in tRNA + dimethylallyl diphosphate = N(6)-dimethylallyladenosine(37) in tRNA + diphosphate</text>
        <dbReference type="Rhea" id="RHEA:26482"/>
        <dbReference type="Rhea" id="RHEA-COMP:10162"/>
        <dbReference type="Rhea" id="RHEA-COMP:10375"/>
        <dbReference type="ChEBI" id="CHEBI:33019"/>
        <dbReference type="ChEBI" id="CHEBI:57623"/>
        <dbReference type="ChEBI" id="CHEBI:74411"/>
        <dbReference type="ChEBI" id="CHEBI:74415"/>
        <dbReference type="EC" id="2.5.1.75"/>
    </reaction>
</comment>
<feature type="binding site" evidence="10">
    <location>
        <begin position="7"/>
        <end position="14"/>
    </location>
    <ligand>
        <name>ATP</name>
        <dbReference type="ChEBI" id="CHEBI:30616"/>
    </ligand>
</feature>
<comment type="subunit">
    <text evidence="10">Monomer.</text>
</comment>
<comment type="caution">
    <text evidence="14">The sequence shown here is derived from an EMBL/GenBank/DDBJ whole genome shotgun (WGS) entry which is preliminary data.</text>
</comment>
<comment type="similarity">
    <text evidence="3 10 13">Belongs to the IPP transferase family.</text>
</comment>
<protein>
    <recommendedName>
        <fullName evidence="10">tRNA dimethylallyltransferase</fullName>
        <ecNumber evidence="10">2.5.1.75</ecNumber>
    </recommendedName>
    <alternativeName>
        <fullName evidence="10">Dimethylallyl diphosphate:tRNA dimethylallyltransferase</fullName>
        <shortName evidence="10">DMAPP:tRNA dimethylallyltransferase</shortName>
        <shortName evidence="10">DMATase</shortName>
    </alternativeName>
    <alternativeName>
        <fullName evidence="10">Isopentenyl-diphosphate:tRNA isopentenyltransferase</fullName>
        <shortName evidence="10">IPP transferase</shortName>
        <shortName evidence="10">IPPT</shortName>
        <shortName evidence="10">IPTase</shortName>
    </alternativeName>
</protein>
<dbReference type="HAMAP" id="MF_00185">
    <property type="entry name" value="IPP_trans"/>
    <property type="match status" value="1"/>
</dbReference>
<comment type="function">
    <text evidence="2 10 12">Catalyzes the transfer of a dimethylallyl group onto the adenine at position 37 in tRNAs that read codons beginning with uridine, leading to the formation of N6-(dimethylallyl)adenosine (i(6)A).</text>
</comment>
<evidence type="ECO:0000256" key="7">
    <source>
        <dbReference type="ARBA" id="ARBA00022840"/>
    </source>
</evidence>
<keyword evidence="5 10" id="KW-0819">tRNA processing</keyword>
<dbReference type="InterPro" id="IPR039657">
    <property type="entry name" value="Dimethylallyltransferase"/>
</dbReference>
<gene>
    <name evidence="10 14" type="primary">miaA</name>
    <name evidence="14" type="ORF">ACFFVI_13655</name>
</gene>
<evidence type="ECO:0000256" key="6">
    <source>
        <dbReference type="ARBA" id="ARBA00022741"/>
    </source>
</evidence>
<dbReference type="InterPro" id="IPR018022">
    <property type="entry name" value="IPT"/>
</dbReference>
<evidence type="ECO:0000256" key="8">
    <source>
        <dbReference type="ARBA" id="ARBA00022842"/>
    </source>
</evidence>
<dbReference type="RefSeq" id="WP_380138077.1">
    <property type="nucleotide sequence ID" value="NZ_JBHLUI010000008.1"/>
</dbReference>
<comment type="cofactor">
    <cofactor evidence="1 10">
        <name>Mg(2+)</name>
        <dbReference type="ChEBI" id="CHEBI:18420"/>
    </cofactor>
</comment>
<evidence type="ECO:0000256" key="11">
    <source>
        <dbReference type="RuleBase" id="RU003783"/>
    </source>
</evidence>
<dbReference type="SUPFAM" id="SSF52540">
    <property type="entry name" value="P-loop containing nucleoside triphosphate hydrolases"/>
    <property type="match status" value="2"/>
</dbReference>
<evidence type="ECO:0000256" key="13">
    <source>
        <dbReference type="RuleBase" id="RU003785"/>
    </source>
</evidence>
<feature type="site" description="Interaction with substrate tRNA" evidence="10">
    <location>
        <position position="98"/>
    </location>
</feature>